<dbReference type="Pfam" id="PF00581">
    <property type="entry name" value="Rhodanese"/>
    <property type="match status" value="1"/>
</dbReference>
<dbReference type="SUPFAM" id="SSF52821">
    <property type="entry name" value="Rhodanese/Cell cycle control phosphatase"/>
    <property type="match status" value="1"/>
</dbReference>
<proteinExistence type="predicted"/>
<dbReference type="InterPro" id="IPR050229">
    <property type="entry name" value="GlpE_sulfurtransferase"/>
</dbReference>
<dbReference type="PANTHER" id="PTHR43031">
    <property type="entry name" value="FAD-DEPENDENT OXIDOREDUCTASE"/>
    <property type="match status" value="1"/>
</dbReference>
<evidence type="ECO:0000313" key="2">
    <source>
        <dbReference type="EMBL" id="NSL51920.1"/>
    </source>
</evidence>
<accession>A0A8J8GGJ6</accession>
<name>A0A8J8GGJ6_9BACI</name>
<evidence type="ECO:0000313" key="3">
    <source>
        <dbReference type="Proteomes" id="UP000625804"/>
    </source>
</evidence>
<dbReference type="InterPro" id="IPR001763">
    <property type="entry name" value="Rhodanese-like_dom"/>
</dbReference>
<comment type="caution">
    <text evidence="2">The sequence shown here is derived from an EMBL/GenBank/DDBJ whole genome shotgun (WGS) entry which is preliminary data.</text>
</comment>
<dbReference type="AlphaFoldDB" id="A0A8J8GGJ6"/>
<reference evidence="2" key="1">
    <citation type="submission" date="2020-06" db="EMBL/GenBank/DDBJ databases">
        <title>A novel thermopfilic bacterium from Erzurum, Turkey.</title>
        <authorList>
            <person name="Adiguzel A."/>
            <person name="Ay H."/>
            <person name="Baltaci M.O."/>
        </authorList>
    </citation>
    <scope>NUCLEOTIDE SEQUENCE</scope>
    <source>
        <strain evidence="2">P2</strain>
    </source>
</reference>
<keyword evidence="3" id="KW-1185">Reference proteome</keyword>
<dbReference type="Gene3D" id="3.40.250.10">
    <property type="entry name" value="Rhodanese-like domain"/>
    <property type="match status" value="1"/>
</dbReference>
<protein>
    <submittedName>
        <fullName evidence="2">Rhodanese-like domain-containing protein</fullName>
    </submittedName>
</protein>
<sequence length="101" mass="11378">MRTITANELEELIKKGKELHLIDVREVHEVATGKIPGAVNIPLGLLEFRLHELDKSKEYIIICRSGARSGRAVQFLESRGYKAVNMVGGMLEWEGTVEKIF</sequence>
<organism evidence="2 3">
    <name type="scientific">Calidifontibacillus erzurumensis</name>
    <dbReference type="NCBI Taxonomy" id="2741433"/>
    <lineage>
        <taxon>Bacteria</taxon>
        <taxon>Bacillati</taxon>
        <taxon>Bacillota</taxon>
        <taxon>Bacilli</taxon>
        <taxon>Bacillales</taxon>
        <taxon>Bacillaceae</taxon>
        <taxon>Calidifontibacillus/Schinkia group</taxon>
        <taxon>Calidifontibacillus</taxon>
    </lineage>
</organism>
<dbReference type="RefSeq" id="WP_173731126.1">
    <property type="nucleotide sequence ID" value="NZ_JABTTE010000010.1"/>
</dbReference>
<dbReference type="PANTHER" id="PTHR43031:SF17">
    <property type="entry name" value="SULFURTRANSFERASE YTWF-RELATED"/>
    <property type="match status" value="1"/>
</dbReference>
<dbReference type="InterPro" id="IPR036873">
    <property type="entry name" value="Rhodanese-like_dom_sf"/>
</dbReference>
<feature type="domain" description="Rhodanese" evidence="1">
    <location>
        <begin position="15"/>
        <end position="99"/>
    </location>
</feature>
<dbReference type="Proteomes" id="UP000625804">
    <property type="component" value="Unassembled WGS sequence"/>
</dbReference>
<dbReference type="SMART" id="SM00450">
    <property type="entry name" value="RHOD"/>
    <property type="match status" value="1"/>
</dbReference>
<dbReference type="EMBL" id="JABTTE010000010">
    <property type="protein sequence ID" value="NSL51920.1"/>
    <property type="molecule type" value="Genomic_DNA"/>
</dbReference>
<evidence type="ECO:0000259" key="1">
    <source>
        <dbReference type="PROSITE" id="PS50206"/>
    </source>
</evidence>
<gene>
    <name evidence="2" type="ORF">HR057_09175</name>
</gene>
<dbReference type="PROSITE" id="PS50206">
    <property type="entry name" value="RHODANESE_3"/>
    <property type="match status" value="1"/>
</dbReference>
<dbReference type="CDD" id="cd00158">
    <property type="entry name" value="RHOD"/>
    <property type="match status" value="1"/>
</dbReference>